<dbReference type="Gene3D" id="1.10.287.1480">
    <property type="match status" value="1"/>
</dbReference>
<proteinExistence type="inferred from homology"/>
<dbReference type="RefSeq" id="YP_009667895.1">
    <property type="nucleotide sequence ID" value="NC_043781.1"/>
</dbReference>
<keyword evidence="5" id="KW-0694">RNA-binding</keyword>
<dbReference type="GO" id="GO:0003735">
    <property type="term" value="F:structural constituent of ribosome"/>
    <property type="evidence" value="ECO:0007669"/>
    <property type="project" value="InterPro"/>
</dbReference>
<evidence type="ECO:0000313" key="6">
    <source>
        <dbReference type="EMBL" id="QCW58670.1"/>
    </source>
</evidence>
<name>A0A4Y5P5T8_9MARC</name>
<organism evidence="6">
    <name type="scientific">Radula japonica</name>
    <dbReference type="NCBI Taxonomy" id="1068553"/>
    <lineage>
        <taxon>Eukaryota</taxon>
        <taxon>Viridiplantae</taxon>
        <taxon>Streptophyta</taxon>
        <taxon>Embryophyta</taxon>
        <taxon>Marchantiophyta</taxon>
        <taxon>Jungermanniopsida</taxon>
        <taxon>Jungermanniidae</taxon>
        <taxon>Porellales</taxon>
        <taxon>Radulineae</taxon>
        <taxon>Radulaceae</taxon>
        <taxon>Radula</taxon>
        <taxon>Radula subgen. Radula</taxon>
    </lineage>
</organism>
<protein>
    <recommendedName>
        <fullName evidence="4 5">Small ribosomal subunit protein uS14c</fullName>
    </recommendedName>
</protein>
<keyword evidence="3 5" id="KW-0687">Ribonucleoprotein</keyword>
<dbReference type="InterPro" id="IPR018271">
    <property type="entry name" value="Ribosomal_uS14_CS"/>
</dbReference>
<reference evidence="6" key="1">
    <citation type="submission" date="2018-03" db="EMBL/GenBank/DDBJ databases">
        <title>Exploring the plastid DNA sequence disparity of liverworts.</title>
        <authorList>
            <person name="Yu Y."/>
            <person name="Liu H."/>
            <person name="Yang J."/>
            <person name="Ma W."/>
            <person name="Pressel S."/>
            <person name="Wu Y."/>
            <person name="Schneider H."/>
        </authorList>
    </citation>
    <scope>NUCLEOTIDE SEQUENCE</scope>
</reference>
<dbReference type="AlphaFoldDB" id="A0A4Y5P5T8"/>
<comment type="function">
    <text evidence="5">Binds 16S rRNA, required for the assembly of 30S particles.</text>
</comment>
<dbReference type="FunFam" id="1.10.287.1480:FF:000001">
    <property type="entry name" value="30S ribosomal protein S14"/>
    <property type="match status" value="1"/>
</dbReference>
<dbReference type="GeneID" id="40873120"/>
<evidence type="ECO:0000256" key="2">
    <source>
        <dbReference type="ARBA" id="ARBA00022980"/>
    </source>
</evidence>
<dbReference type="PANTHER" id="PTHR19836">
    <property type="entry name" value="30S RIBOSOMAL PROTEIN S14"/>
    <property type="match status" value="1"/>
</dbReference>
<dbReference type="GO" id="GO:0015935">
    <property type="term" value="C:small ribosomal subunit"/>
    <property type="evidence" value="ECO:0007669"/>
    <property type="project" value="TreeGrafter"/>
</dbReference>
<accession>A0A4Y5P5T8</accession>
<comment type="subunit">
    <text evidence="5">Part of the 30S ribosomal subunit.</text>
</comment>
<dbReference type="PANTHER" id="PTHR19836:SF19">
    <property type="entry name" value="SMALL RIBOSOMAL SUBUNIT PROTEIN US14M"/>
    <property type="match status" value="1"/>
</dbReference>
<dbReference type="GO" id="GO:0009507">
    <property type="term" value="C:chloroplast"/>
    <property type="evidence" value="ECO:0007669"/>
    <property type="project" value="UniProtKB-SubCell"/>
</dbReference>
<dbReference type="HAMAP" id="MF_00537">
    <property type="entry name" value="Ribosomal_uS14_1"/>
    <property type="match status" value="1"/>
</dbReference>
<keyword evidence="6" id="KW-0150">Chloroplast</keyword>
<dbReference type="SUPFAM" id="SSF57716">
    <property type="entry name" value="Glucocorticoid receptor-like (DNA-binding domain)"/>
    <property type="match status" value="1"/>
</dbReference>
<evidence type="ECO:0000256" key="5">
    <source>
        <dbReference type="HAMAP-Rule" id="MF_00537"/>
    </source>
</evidence>
<comment type="similarity">
    <text evidence="1 5">Belongs to the universal ribosomal protein uS14 family.</text>
</comment>
<gene>
    <name evidence="5 6" type="primary">rps14</name>
</gene>
<keyword evidence="2 5" id="KW-0689">Ribosomal protein</keyword>
<dbReference type="InterPro" id="IPR001209">
    <property type="entry name" value="Ribosomal_uS14"/>
</dbReference>
<keyword evidence="5" id="KW-0699">rRNA-binding</keyword>
<geneLocation type="chloroplast" evidence="6"/>
<sequence>MARKSLIQREIKRQKLEKKYKFLRDSLKKSIKKAFLLDEKWKIRKNLQSLPRDSVPIRRHRRCIITGRPKANYRDFALSRHFFREMAHGCLLPGVTKASW</sequence>
<dbReference type="GO" id="GO:0006412">
    <property type="term" value="P:translation"/>
    <property type="evidence" value="ECO:0007669"/>
    <property type="project" value="UniProtKB-UniRule"/>
</dbReference>
<comment type="subcellular location">
    <subcellularLocation>
        <location evidence="5">Plastid</location>
        <location evidence="5">Chloroplast</location>
    </subcellularLocation>
</comment>
<evidence type="ECO:0000256" key="1">
    <source>
        <dbReference type="ARBA" id="ARBA00009083"/>
    </source>
</evidence>
<dbReference type="EMBL" id="MH064508">
    <property type="protein sequence ID" value="QCW58670.1"/>
    <property type="molecule type" value="Genomic_DNA"/>
</dbReference>
<keyword evidence="6" id="KW-0934">Plastid</keyword>
<dbReference type="Pfam" id="PF00253">
    <property type="entry name" value="Ribosomal_S14"/>
    <property type="match status" value="1"/>
</dbReference>
<dbReference type="GO" id="GO:0019843">
    <property type="term" value="F:rRNA binding"/>
    <property type="evidence" value="ECO:0007669"/>
    <property type="project" value="UniProtKB-UniRule"/>
</dbReference>
<dbReference type="PROSITE" id="PS00527">
    <property type="entry name" value="RIBOSOMAL_S14"/>
    <property type="match status" value="1"/>
</dbReference>
<dbReference type="NCBIfam" id="NF006477">
    <property type="entry name" value="PRK08881.1"/>
    <property type="match status" value="1"/>
</dbReference>
<dbReference type="InterPro" id="IPR023036">
    <property type="entry name" value="Ribosomal_uS14_bac/plastid"/>
</dbReference>
<evidence type="ECO:0000256" key="3">
    <source>
        <dbReference type="ARBA" id="ARBA00023274"/>
    </source>
</evidence>
<evidence type="ECO:0000256" key="4">
    <source>
        <dbReference type="ARBA" id="ARBA00035247"/>
    </source>
</evidence>